<protein>
    <submittedName>
        <fullName evidence="1">Uncharacterized protein</fullName>
    </submittedName>
</protein>
<gene>
    <name evidence="1" type="ORF">O6H91_04G035400</name>
</gene>
<dbReference type="EMBL" id="CM055095">
    <property type="protein sequence ID" value="KAJ7558356.1"/>
    <property type="molecule type" value="Genomic_DNA"/>
</dbReference>
<evidence type="ECO:0000313" key="2">
    <source>
        <dbReference type="Proteomes" id="UP001162992"/>
    </source>
</evidence>
<name>A0ACC2DVS8_DIPCM</name>
<dbReference type="Proteomes" id="UP001162992">
    <property type="component" value="Chromosome 4"/>
</dbReference>
<reference evidence="2" key="1">
    <citation type="journal article" date="2024" name="Proc. Natl. Acad. Sci. U.S.A.">
        <title>Extraordinary preservation of gene collinearity over three hundred million years revealed in homosporous lycophytes.</title>
        <authorList>
            <person name="Li C."/>
            <person name="Wickell D."/>
            <person name="Kuo L.Y."/>
            <person name="Chen X."/>
            <person name="Nie B."/>
            <person name="Liao X."/>
            <person name="Peng D."/>
            <person name="Ji J."/>
            <person name="Jenkins J."/>
            <person name="Williams M."/>
            <person name="Shu S."/>
            <person name="Plott C."/>
            <person name="Barry K."/>
            <person name="Rajasekar S."/>
            <person name="Grimwood J."/>
            <person name="Han X."/>
            <person name="Sun S."/>
            <person name="Hou Z."/>
            <person name="He W."/>
            <person name="Dai G."/>
            <person name="Sun C."/>
            <person name="Schmutz J."/>
            <person name="Leebens-Mack J.H."/>
            <person name="Li F.W."/>
            <person name="Wang L."/>
        </authorList>
    </citation>
    <scope>NUCLEOTIDE SEQUENCE [LARGE SCALE GENOMIC DNA]</scope>
    <source>
        <strain evidence="2">cv. PW_Plant_1</strain>
    </source>
</reference>
<sequence length="235" mass="27101">MGRRKLEMKRIDNVASRQVTFSKRRAGLLKKARDLSVLCDAEVAVIIFSSTGRLFEYATSSMNTILERYSQCLEQDHMETLRILGNDRYWNQRIAKLREELEHLQTMRRHMLGDDIGCLTLESLQQLENQLDIGVSRIRSRKAELLMEQLEDLKKKLADSEEITHITTRQFSILLDHESSKFNDKFSLQIAKSKQPNVEEISQESSSSQISLQLRLCGHSNNTSKQESDGNIKIS</sequence>
<comment type="caution">
    <text evidence="1">The sequence shown here is derived from an EMBL/GenBank/DDBJ whole genome shotgun (WGS) entry which is preliminary data.</text>
</comment>
<accession>A0ACC2DVS8</accession>
<keyword evidence="2" id="KW-1185">Reference proteome</keyword>
<proteinExistence type="predicted"/>
<organism evidence="1 2">
    <name type="scientific">Diphasiastrum complanatum</name>
    <name type="common">Issler's clubmoss</name>
    <name type="synonym">Lycopodium complanatum</name>
    <dbReference type="NCBI Taxonomy" id="34168"/>
    <lineage>
        <taxon>Eukaryota</taxon>
        <taxon>Viridiplantae</taxon>
        <taxon>Streptophyta</taxon>
        <taxon>Embryophyta</taxon>
        <taxon>Tracheophyta</taxon>
        <taxon>Lycopodiopsida</taxon>
        <taxon>Lycopodiales</taxon>
        <taxon>Lycopodiaceae</taxon>
        <taxon>Lycopodioideae</taxon>
        <taxon>Diphasiastrum</taxon>
    </lineage>
</organism>
<evidence type="ECO:0000313" key="1">
    <source>
        <dbReference type="EMBL" id="KAJ7558356.1"/>
    </source>
</evidence>